<dbReference type="InterPro" id="IPR029475">
    <property type="entry name" value="DUF6807"/>
</dbReference>
<evidence type="ECO:0000313" key="2">
    <source>
        <dbReference type="Proteomes" id="UP001501243"/>
    </source>
</evidence>
<comment type="caution">
    <text evidence="1">The sequence shown here is derived from an EMBL/GenBank/DDBJ whole genome shotgun (WGS) entry which is preliminary data.</text>
</comment>
<accession>A0ABP8QLM5</accession>
<sequence length="384" mass="42010">MRASPLLRTPQVKTGGNALKYYFTSQTHPMTKLALPGSGALVLTLACLSGALAQKPAPVRVAKDATAKKIDVFVGNKLFTSFLYPDSLEKPVLYPLRAAGGTVVTRGFPLHPQPGDPTDHPHHIGLWFNYENVNGLDFWNNSYAIPKEKKGSYGWIKTDKILTTSSGPVGVLAYHANWTNQQNQVLLEETTRFEFSGTDRARTIDRVTTLKAVTDVAFNDAKDGLLGLRLAHELQLPTDQDQKFTDSKGIVTVVKAGTDHVANGNYLTSAGKRGNDAWSTRGTWCKVYGKMGADSVSIAIIDHPQNPNYPTFWHARGYGLFAANPLGEKVFTNGAAAKNLHLKKGESVTFRYRILIDEGSRTLSPQALNEAAADFAKRSMHALR</sequence>
<evidence type="ECO:0008006" key="3">
    <source>
        <dbReference type="Google" id="ProtNLM"/>
    </source>
</evidence>
<name>A0ABP8QLM5_9BACT</name>
<evidence type="ECO:0000313" key="1">
    <source>
        <dbReference type="EMBL" id="GAA4504219.1"/>
    </source>
</evidence>
<keyword evidence="2" id="KW-1185">Reference proteome</keyword>
<dbReference type="EMBL" id="BAABGQ010000008">
    <property type="protein sequence ID" value="GAA4504219.1"/>
    <property type="molecule type" value="Genomic_DNA"/>
</dbReference>
<protein>
    <recommendedName>
        <fullName evidence="3">Methane oxygenase PmoA</fullName>
    </recommendedName>
</protein>
<gene>
    <name evidence="1" type="ORF">GCM10023172_30160</name>
</gene>
<organism evidence="1 2">
    <name type="scientific">Hymenobacter ginsengisoli</name>
    <dbReference type="NCBI Taxonomy" id="1051626"/>
    <lineage>
        <taxon>Bacteria</taxon>
        <taxon>Pseudomonadati</taxon>
        <taxon>Bacteroidota</taxon>
        <taxon>Cytophagia</taxon>
        <taxon>Cytophagales</taxon>
        <taxon>Hymenobacteraceae</taxon>
        <taxon>Hymenobacter</taxon>
    </lineage>
</organism>
<proteinExistence type="predicted"/>
<dbReference type="Pfam" id="PF14100">
    <property type="entry name" value="DUF6807"/>
    <property type="match status" value="1"/>
</dbReference>
<dbReference type="Proteomes" id="UP001501243">
    <property type="component" value="Unassembled WGS sequence"/>
</dbReference>
<reference evidence="2" key="1">
    <citation type="journal article" date="2019" name="Int. J. Syst. Evol. Microbiol.">
        <title>The Global Catalogue of Microorganisms (GCM) 10K type strain sequencing project: providing services to taxonomists for standard genome sequencing and annotation.</title>
        <authorList>
            <consortium name="The Broad Institute Genomics Platform"/>
            <consortium name="The Broad Institute Genome Sequencing Center for Infectious Disease"/>
            <person name="Wu L."/>
            <person name="Ma J."/>
        </authorList>
    </citation>
    <scope>NUCLEOTIDE SEQUENCE [LARGE SCALE GENOMIC DNA]</scope>
    <source>
        <strain evidence="2">JCM 17841</strain>
    </source>
</reference>